<keyword evidence="4" id="KW-1185">Reference proteome</keyword>
<reference evidence="3 4" key="1">
    <citation type="submission" date="2020-08" db="EMBL/GenBank/DDBJ databases">
        <title>Genomic Encyclopedia of Type Strains, Phase IV (KMG-IV): sequencing the most valuable type-strain genomes for metagenomic binning, comparative biology and taxonomic classification.</title>
        <authorList>
            <person name="Goeker M."/>
        </authorList>
    </citation>
    <scope>NUCLEOTIDE SEQUENCE [LARGE SCALE GENOMIC DNA]</scope>
    <source>
        <strain evidence="3 4">DSM 26287</strain>
    </source>
</reference>
<dbReference type="Gene3D" id="3.40.30.10">
    <property type="entry name" value="Glutaredoxin"/>
    <property type="match status" value="1"/>
</dbReference>
<dbReference type="EMBL" id="JACHHU010000011">
    <property type="protein sequence ID" value="MBB6543175.1"/>
    <property type="molecule type" value="Genomic_DNA"/>
</dbReference>
<dbReference type="NCBIfam" id="TIGR01617">
    <property type="entry name" value="arsC_related"/>
    <property type="match status" value="1"/>
</dbReference>
<proteinExistence type="inferred from homology"/>
<dbReference type="InterPro" id="IPR006660">
    <property type="entry name" value="Arsenate_reductase-like"/>
</dbReference>
<dbReference type="Pfam" id="PF03960">
    <property type="entry name" value="ArsC"/>
    <property type="match status" value="1"/>
</dbReference>
<comment type="caution">
    <text evidence="3">The sequence shown here is derived from an EMBL/GenBank/DDBJ whole genome shotgun (WGS) entry which is preliminary data.</text>
</comment>
<evidence type="ECO:0000256" key="2">
    <source>
        <dbReference type="PROSITE-ProRule" id="PRU01282"/>
    </source>
</evidence>
<dbReference type="PROSITE" id="PS51353">
    <property type="entry name" value="ARSC"/>
    <property type="match status" value="1"/>
</dbReference>
<dbReference type="NCBIfam" id="NF008107">
    <property type="entry name" value="PRK10853.1"/>
    <property type="match status" value="1"/>
</dbReference>
<dbReference type="AlphaFoldDB" id="A0A7X0NGR7"/>
<dbReference type="SUPFAM" id="SSF52833">
    <property type="entry name" value="Thioredoxin-like"/>
    <property type="match status" value="1"/>
</dbReference>
<name>A0A7X0NGR7_9GAMM</name>
<comment type="similarity">
    <text evidence="1 2">Belongs to the ArsC family.</text>
</comment>
<dbReference type="CDD" id="cd03035">
    <property type="entry name" value="ArsC_Yffb"/>
    <property type="match status" value="1"/>
</dbReference>
<dbReference type="InterPro" id="IPR036249">
    <property type="entry name" value="Thioredoxin-like_sf"/>
</dbReference>
<dbReference type="PANTHER" id="PTHR30041">
    <property type="entry name" value="ARSENATE REDUCTASE"/>
    <property type="match status" value="1"/>
</dbReference>
<accession>A0A7X0NGR7</accession>
<dbReference type="InterPro" id="IPR006504">
    <property type="entry name" value="Tscrpt_reg_Spx/MgsR"/>
</dbReference>
<dbReference type="PANTHER" id="PTHR30041:SF8">
    <property type="entry name" value="PROTEIN YFFB"/>
    <property type="match status" value="1"/>
</dbReference>
<evidence type="ECO:0000313" key="4">
    <source>
        <dbReference type="Proteomes" id="UP000537141"/>
    </source>
</evidence>
<dbReference type="Proteomes" id="UP000537141">
    <property type="component" value="Unassembled WGS sequence"/>
</dbReference>
<evidence type="ECO:0000313" key="3">
    <source>
        <dbReference type="EMBL" id="MBB6543175.1"/>
    </source>
</evidence>
<organism evidence="3 4">
    <name type="scientific">Thalassotalea piscium</name>
    <dbReference type="NCBI Taxonomy" id="1230533"/>
    <lineage>
        <taxon>Bacteria</taxon>
        <taxon>Pseudomonadati</taxon>
        <taxon>Pseudomonadota</taxon>
        <taxon>Gammaproteobacteria</taxon>
        <taxon>Alteromonadales</taxon>
        <taxon>Colwelliaceae</taxon>
        <taxon>Thalassotalea</taxon>
    </lineage>
</organism>
<protein>
    <submittedName>
        <fullName evidence="3">Spx/MgsR family transcriptional regulator</fullName>
    </submittedName>
</protein>
<sequence>MTTVYGIKNCDTVKKALKWLDKNNIAYTFHDFRADGIDEKLVSDFTNKLDWELLLNKRSTTFRLLDDEIKNNLNETTFKQLILSQPTLIKRPVLLSNNTLHLGFKDEQYQVIFN</sequence>
<gene>
    <name evidence="3" type="ORF">HNQ55_001682</name>
</gene>
<dbReference type="RefSeq" id="WP_184423971.1">
    <property type="nucleotide sequence ID" value="NZ_AP027362.1"/>
</dbReference>
<evidence type="ECO:0000256" key="1">
    <source>
        <dbReference type="ARBA" id="ARBA00007198"/>
    </source>
</evidence>